<proteinExistence type="predicted"/>
<evidence type="ECO:0000313" key="1">
    <source>
        <dbReference type="EMBL" id="MDN3705799.1"/>
    </source>
</evidence>
<dbReference type="Proteomes" id="UP001242368">
    <property type="component" value="Unassembled WGS sequence"/>
</dbReference>
<organism evidence="1 2">
    <name type="scientific">Paenimyroides ceti</name>
    <dbReference type="NCBI Taxonomy" id="395087"/>
    <lineage>
        <taxon>Bacteria</taxon>
        <taxon>Pseudomonadati</taxon>
        <taxon>Bacteroidota</taxon>
        <taxon>Flavobacteriia</taxon>
        <taxon>Flavobacteriales</taxon>
        <taxon>Flavobacteriaceae</taxon>
        <taxon>Paenimyroides</taxon>
    </lineage>
</organism>
<evidence type="ECO:0000313" key="2">
    <source>
        <dbReference type="Proteomes" id="UP001242368"/>
    </source>
</evidence>
<sequence>MKPIKKMHLYSEMHFLFLTKWFIASVLGDKVRWSSIIFKRQLLK</sequence>
<keyword evidence="2" id="KW-1185">Reference proteome</keyword>
<comment type="caution">
    <text evidence="1">The sequence shown here is derived from an EMBL/GenBank/DDBJ whole genome shotgun (WGS) entry which is preliminary data.</text>
</comment>
<gene>
    <name evidence="1" type="ORF">QW060_01505</name>
</gene>
<protein>
    <submittedName>
        <fullName evidence="1">Uncharacterized protein</fullName>
    </submittedName>
</protein>
<dbReference type="RefSeq" id="WP_290361948.1">
    <property type="nucleotide sequence ID" value="NZ_JAUFQU010000001.1"/>
</dbReference>
<reference evidence="2" key="1">
    <citation type="journal article" date="2019" name="Int. J. Syst. Evol. Microbiol.">
        <title>The Global Catalogue of Microorganisms (GCM) 10K type strain sequencing project: providing services to taxonomists for standard genome sequencing and annotation.</title>
        <authorList>
            <consortium name="The Broad Institute Genomics Platform"/>
            <consortium name="The Broad Institute Genome Sequencing Center for Infectious Disease"/>
            <person name="Wu L."/>
            <person name="Ma J."/>
        </authorList>
    </citation>
    <scope>NUCLEOTIDE SEQUENCE [LARGE SCALE GENOMIC DNA]</scope>
    <source>
        <strain evidence="2">CECT 7184</strain>
    </source>
</reference>
<accession>A0ABT8CMR0</accession>
<name>A0ABT8CMR0_9FLAO</name>
<dbReference type="EMBL" id="JAUFQU010000001">
    <property type="protein sequence ID" value="MDN3705799.1"/>
    <property type="molecule type" value="Genomic_DNA"/>
</dbReference>